<accession>A0A7X0BVZ9</accession>
<keyword evidence="1" id="KW-0732">Signal</keyword>
<name>A0A7X0BVZ9_9ACTN</name>
<organism evidence="2 3">
    <name type="scientific">Nonomuraea muscovyensis</name>
    <dbReference type="NCBI Taxonomy" id="1124761"/>
    <lineage>
        <taxon>Bacteria</taxon>
        <taxon>Bacillati</taxon>
        <taxon>Actinomycetota</taxon>
        <taxon>Actinomycetes</taxon>
        <taxon>Streptosporangiales</taxon>
        <taxon>Streptosporangiaceae</taxon>
        <taxon>Nonomuraea</taxon>
    </lineage>
</organism>
<dbReference type="Gene3D" id="3.30.530.20">
    <property type="match status" value="1"/>
</dbReference>
<gene>
    <name evidence="2" type="ORF">FHU36_000107</name>
</gene>
<dbReference type="CDD" id="cd07812">
    <property type="entry name" value="SRPBCC"/>
    <property type="match status" value="1"/>
</dbReference>
<evidence type="ECO:0000313" key="3">
    <source>
        <dbReference type="Proteomes" id="UP000583800"/>
    </source>
</evidence>
<dbReference type="SUPFAM" id="SSF55961">
    <property type="entry name" value="Bet v1-like"/>
    <property type="match status" value="1"/>
</dbReference>
<feature type="signal peptide" evidence="1">
    <location>
        <begin position="1"/>
        <end position="28"/>
    </location>
</feature>
<comment type="caution">
    <text evidence="2">The sequence shown here is derived from an EMBL/GenBank/DDBJ whole genome shotgun (WGS) entry which is preliminary data.</text>
</comment>
<evidence type="ECO:0000313" key="2">
    <source>
        <dbReference type="EMBL" id="MBB6343598.1"/>
    </source>
</evidence>
<dbReference type="EMBL" id="JACHJB010000001">
    <property type="protein sequence ID" value="MBB6343598.1"/>
    <property type="molecule type" value="Genomic_DNA"/>
</dbReference>
<evidence type="ECO:0008006" key="4">
    <source>
        <dbReference type="Google" id="ProtNLM"/>
    </source>
</evidence>
<protein>
    <recommendedName>
        <fullName evidence="4">Polyketide cyclase / dehydrase and lipid transport</fullName>
    </recommendedName>
</protein>
<evidence type="ECO:0000256" key="1">
    <source>
        <dbReference type="SAM" id="SignalP"/>
    </source>
</evidence>
<keyword evidence="3" id="KW-1185">Reference proteome</keyword>
<sequence length="214" mass="23172">MKHFLRLAAAPLLAGAFLVSAASGPATADTAQTDAELAAEWQAAWDTHAFYDTTPPAPDSGRSRAVSEISIEIDRPIQQVFAAYSDLDNHIGPNPFLKRVVTHKDWRLAGTRYVNLTAIEEIPYQGTIVTNKVHAQQRLNPASFSYETDTWSEPAVVTHQKISFRVLAPGKTVVTESLTFDADATLIDFVAANGTAAHQQTQAALKQAIESGTI</sequence>
<dbReference type="AlphaFoldDB" id="A0A7X0BVZ9"/>
<dbReference type="InterPro" id="IPR023393">
    <property type="entry name" value="START-like_dom_sf"/>
</dbReference>
<reference evidence="2 3" key="1">
    <citation type="submission" date="2020-08" db="EMBL/GenBank/DDBJ databases">
        <title>Sequencing the genomes of 1000 actinobacteria strains.</title>
        <authorList>
            <person name="Klenk H.-P."/>
        </authorList>
    </citation>
    <scope>NUCLEOTIDE SEQUENCE [LARGE SCALE GENOMIC DNA]</scope>
    <source>
        <strain evidence="2 3">DSM 45913</strain>
    </source>
</reference>
<dbReference type="Proteomes" id="UP000583800">
    <property type="component" value="Unassembled WGS sequence"/>
</dbReference>
<proteinExistence type="predicted"/>
<dbReference type="RefSeq" id="WP_185081847.1">
    <property type="nucleotide sequence ID" value="NZ_JACHJB010000001.1"/>
</dbReference>
<feature type="chain" id="PRO_5031457485" description="Polyketide cyclase / dehydrase and lipid transport" evidence="1">
    <location>
        <begin position="29"/>
        <end position="214"/>
    </location>
</feature>